<organism evidence="1 2">
    <name type="scientific">Dendrothele bispora (strain CBS 962.96)</name>
    <dbReference type="NCBI Taxonomy" id="1314807"/>
    <lineage>
        <taxon>Eukaryota</taxon>
        <taxon>Fungi</taxon>
        <taxon>Dikarya</taxon>
        <taxon>Basidiomycota</taxon>
        <taxon>Agaricomycotina</taxon>
        <taxon>Agaricomycetes</taxon>
        <taxon>Agaricomycetidae</taxon>
        <taxon>Agaricales</taxon>
        <taxon>Agaricales incertae sedis</taxon>
        <taxon>Dendrothele</taxon>
    </lineage>
</organism>
<dbReference type="EMBL" id="ML180900">
    <property type="protein sequence ID" value="THU76474.1"/>
    <property type="molecule type" value="Genomic_DNA"/>
</dbReference>
<evidence type="ECO:0000313" key="2">
    <source>
        <dbReference type="Proteomes" id="UP000297245"/>
    </source>
</evidence>
<evidence type="ECO:0008006" key="3">
    <source>
        <dbReference type="Google" id="ProtNLM"/>
    </source>
</evidence>
<accession>A0A4S8KLM3</accession>
<gene>
    <name evidence="1" type="ORF">K435DRAFT_704796</name>
</gene>
<evidence type="ECO:0000313" key="1">
    <source>
        <dbReference type="EMBL" id="THU76474.1"/>
    </source>
</evidence>
<feature type="non-terminal residue" evidence="1">
    <location>
        <position position="156"/>
    </location>
</feature>
<dbReference type="SUPFAM" id="SSF53098">
    <property type="entry name" value="Ribonuclease H-like"/>
    <property type="match status" value="1"/>
</dbReference>
<keyword evidence="2" id="KW-1185">Reference proteome</keyword>
<dbReference type="AlphaFoldDB" id="A0A4S8KLM3"/>
<sequence>MDYLSKNFVAAVLCHVRCFNHIVNLIAKSLLKLFDATKKKTDELELALGELEAQLIEGNGDIVDESDLIVDMLEGFDEDEAEELRQKIIPVTQVLVKLRKISFKTINSSTLLLPQWFAILNEHKRKEKVIPRDVKTRWNSSFDMLDYGCEHRKAIN</sequence>
<name>A0A4S8KLM3_DENBC</name>
<dbReference type="InterPro" id="IPR012337">
    <property type="entry name" value="RNaseH-like_sf"/>
</dbReference>
<reference evidence="1 2" key="1">
    <citation type="journal article" date="2019" name="Nat. Ecol. Evol.">
        <title>Megaphylogeny resolves global patterns of mushroom evolution.</title>
        <authorList>
            <person name="Varga T."/>
            <person name="Krizsan K."/>
            <person name="Foldi C."/>
            <person name="Dima B."/>
            <person name="Sanchez-Garcia M."/>
            <person name="Sanchez-Ramirez S."/>
            <person name="Szollosi G.J."/>
            <person name="Szarkandi J.G."/>
            <person name="Papp V."/>
            <person name="Albert L."/>
            <person name="Andreopoulos W."/>
            <person name="Angelini C."/>
            <person name="Antonin V."/>
            <person name="Barry K.W."/>
            <person name="Bougher N.L."/>
            <person name="Buchanan P."/>
            <person name="Buyck B."/>
            <person name="Bense V."/>
            <person name="Catcheside P."/>
            <person name="Chovatia M."/>
            <person name="Cooper J."/>
            <person name="Damon W."/>
            <person name="Desjardin D."/>
            <person name="Finy P."/>
            <person name="Geml J."/>
            <person name="Haridas S."/>
            <person name="Hughes K."/>
            <person name="Justo A."/>
            <person name="Karasinski D."/>
            <person name="Kautmanova I."/>
            <person name="Kiss B."/>
            <person name="Kocsube S."/>
            <person name="Kotiranta H."/>
            <person name="LaButti K.M."/>
            <person name="Lechner B.E."/>
            <person name="Liimatainen K."/>
            <person name="Lipzen A."/>
            <person name="Lukacs Z."/>
            <person name="Mihaltcheva S."/>
            <person name="Morgado L.N."/>
            <person name="Niskanen T."/>
            <person name="Noordeloos M.E."/>
            <person name="Ohm R.A."/>
            <person name="Ortiz-Santana B."/>
            <person name="Ovrebo C."/>
            <person name="Racz N."/>
            <person name="Riley R."/>
            <person name="Savchenko A."/>
            <person name="Shiryaev A."/>
            <person name="Soop K."/>
            <person name="Spirin V."/>
            <person name="Szebenyi C."/>
            <person name="Tomsovsky M."/>
            <person name="Tulloss R.E."/>
            <person name="Uehling J."/>
            <person name="Grigoriev I.V."/>
            <person name="Vagvolgyi C."/>
            <person name="Papp T."/>
            <person name="Martin F.M."/>
            <person name="Miettinen O."/>
            <person name="Hibbett D.S."/>
            <person name="Nagy L.G."/>
        </authorList>
    </citation>
    <scope>NUCLEOTIDE SEQUENCE [LARGE SCALE GENOMIC DNA]</scope>
    <source>
        <strain evidence="1 2">CBS 962.96</strain>
    </source>
</reference>
<dbReference type="OrthoDB" id="3252425at2759"/>
<dbReference type="Proteomes" id="UP000297245">
    <property type="component" value="Unassembled WGS sequence"/>
</dbReference>
<protein>
    <recommendedName>
        <fullName evidence="3">HAT C-terminal dimerisation domain-containing protein</fullName>
    </recommendedName>
</protein>
<proteinExistence type="predicted"/>